<dbReference type="PRINTS" id="PR00035">
    <property type="entry name" value="HTHGNTR"/>
</dbReference>
<keyword evidence="1" id="KW-0805">Transcription regulation</keyword>
<dbReference type="InterPro" id="IPR036388">
    <property type="entry name" value="WH-like_DNA-bd_sf"/>
</dbReference>
<organism evidence="5 6">
    <name type="scientific">Rhodovulum strictum</name>
    <dbReference type="NCBI Taxonomy" id="58314"/>
    <lineage>
        <taxon>Bacteria</taxon>
        <taxon>Pseudomonadati</taxon>
        <taxon>Pseudomonadota</taxon>
        <taxon>Alphaproteobacteria</taxon>
        <taxon>Rhodobacterales</taxon>
        <taxon>Paracoccaceae</taxon>
        <taxon>Rhodovulum</taxon>
    </lineage>
</organism>
<accession>A0A844BQZ2</accession>
<dbReference type="InterPro" id="IPR000524">
    <property type="entry name" value="Tscrpt_reg_HTH_GntR"/>
</dbReference>
<keyword evidence="2" id="KW-0238">DNA-binding</keyword>
<gene>
    <name evidence="5" type="primary">phnF</name>
    <name evidence="5" type="ORF">GH815_15345</name>
</gene>
<dbReference type="Proteomes" id="UP000466730">
    <property type="component" value="Unassembled WGS sequence"/>
</dbReference>
<protein>
    <submittedName>
        <fullName evidence="5">Phosphonate metabolism transcriptional regulator PhnF</fullName>
    </submittedName>
</protein>
<dbReference type="GO" id="GO:0045892">
    <property type="term" value="P:negative regulation of DNA-templated transcription"/>
    <property type="evidence" value="ECO:0007669"/>
    <property type="project" value="TreeGrafter"/>
</dbReference>
<evidence type="ECO:0000256" key="1">
    <source>
        <dbReference type="ARBA" id="ARBA00023015"/>
    </source>
</evidence>
<dbReference type="Pfam" id="PF07702">
    <property type="entry name" value="UTRA"/>
    <property type="match status" value="1"/>
</dbReference>
<sequence>MTADPPLWRQIAETLTAELAAARPGDRLPSEARLAARFGVNRHTVRRALAALAEAGLVHARRGAGVQVTAPPTDYPIGRRTRFHAALEATGRVPGRRVLSVETQPGLAEDCAMLAVPEGTPLVRAEGLSLSDGVVIGHFRSVFPVLPGLAAELARGEGVTRALAACGIPDYTRAWTRLTAVPADPLLAGHLQLRRGEPVMRAVALNHDPRGQPLEYGITHFAGARVTLSVAPD</sequence>
<evidence type="ECO:0000313" key="6">
    <source>
        <dbReference type="Proteomes" id="UP000466730"/>
    </source>
</evidence>
<dbReference type="InterPro" id="IPR028978">
    <property type="entry name" value="Chorismate_lyase_/UTRA_dom_sf"/>
</dbReference>
<proteinExistence type="predicted"/>
<dbReference type="EMBL" id="WJPO01000029">
    <property type="protein sequence ID" value="MRH22357.1"/>
    <property type="molecule type" value="Genomic_DNA"/>
</dbReference>
<dbReference type="NCBIfam" id="TIGR02325">
    <property type="entry name" value="C_P_lyase_phnF"/>
    <property type="match status" value="1"/>
</dbReference>
<dbReference type="PANTHER" id="PTHR44846">
    <property type="entry name" value="MANNOSYL-D-GLYCERATE TRANSPORT/METABOLISM SYSTEM REPRESSOR MNGR-RELATED"/>
    <property type="match status" value="1"/>
</dbReference>
<evidence type="ECO:0000256" key="2">
    <source>
        <dbReference type="ARBA" id="ARBA00023125"/>
    </source>
</evidence>
<dbReference type="Gene3D" id="3.40.1410.10">
    <property type="entry name" value="Chorismate lyase-like"/>
    <property type="match status" value="1"/>
</dbReference>
<name>A0A844BQZ2_9RHOB</name>
<evidence type="ECO:0000256" key="3">
    <source>
        <dbReference type="ARBA" id="ARBA00023163"/>
    </source>
</evidence>
<dbReference type="RefSeq" id="WP_153749640.1">
    <property type="nucleotide sequence ID" value="NZ_BAAADI010000021.1"/>
</dbReference>
<dbReference type="InterPro" id="IPR050679">
    <property type="entry name" value="Bact_HTH_transcr_reg"/>
</dbReference>
<dbReference type="SMART" id="SM00345">
    <property type="entry name" value="HTH_GNTR"/>
    <property type="match status" value="1"/>
</dbReference>
<dbReference type="Gene3D" id="1.10.10.10">
    <property type="entry name" value="Winged helix-like DNA-binding domain superfamily/Winged helix DNA-binding domain"/>
    <property type="match status" value="1"/>
</dbReference>
<dbReference type="GO" id="GO:0003677">
    <property type="term" value="F:DNA binding"/>
    <property type="evidence" value="ECO:0007669"/>
    <property type="project" value="UniProtKB-KW"/>
</dbReference>
<comment type="caution">
    <text evidence="5">The sequence shown here is derived from an EMBL/GenBank/DDBJ whole genome shotgun (WGS) entry which is preliminary data.</text>
</comment>
<dbReference type="SMART" id="SM00866">
    <property type="entry name" value="UTRA"/>
    <property type="match status" value="1"/>
</dbReference>
<keyword evidence="3" id="KW-0804">Transcription</keyword>
<evidence type="ECO:0000259" key="4">
    <source>
        <dbReference type="PROSITE" id="PS50949"/>
    </source>
</evidence>
<reference evidence="5 6" key="1">
    <citation type="submission" date="2019-11" db="EMBL/GenBank/DDBJ databases">
        <title>Draft Whole-Genome sequence of the marine photosynthetic bacterium Rhodovulum strictum DSM 11289.</title>
        <authorList>
            <person name="Kyndt J.A."/>
            <person name="Meyer T.E."/>
        </authorList>
    </citation>
    <scope>NUCLEOTIDE SEQUENCE [LARGE SCALE GENOMIC DNA]</scope>
    <source>
        <strain evidence="5 6">DSM 11289</strain>
    </source>
</reference>
<feature type="domain" description="HTH gntR-type" evidence="4">
    <location>
        <begin position="5"/>
        <end position="71"/>
    </location>
</feature>
<dbReference type="InterPro" id="IPR036390">
    <property type="entry name" value="WH_DNA-bd_sf"/>
</dbReference>
<dbReference type="SUPFAM" id="SSF46785">
    <property type="entry name" value="Winged helix' DNA-binding domain"/>
    <property type="match status" value="1"/>
</dbReference>
<dbReference type="GO" id="GO:0003700">
    <property type="term" value="F:DNA-binding transcription factor activity"/>
    <property type="evidence" value="ECO:0007669"/>
    <property type="project" value="InterPro"/>
</dbReference>
<dbReference type="AlphaFoldDB" id="A0A844BQZ2"/>
<dbReference type="InterPro" id="IPR012702">
    <property type="entry name" value="CP_lyase_PhnF"/>
</dbReference>
<dbReference type="PROSITE" id="PS50949">
    <property type="entry name" value="HTH_GNTR"/>
    <property type="match status" value="1"/>
</dbReference>
<dbReference type="OrthoDB" id="9800645at2"/>
<evidence type="ECO:0000313" key="5">
    <source>
        <dbReference type="EMBL" id="MRH22357.1"/>
    </source>
</evidence>
<dbReference type="SUPFAM" id="SSF64288">
    <property type="entry name" value="Chorismate lyase-like"/>
    <property type="match status" value="1"/>
</dbReference>
<dbReference type="PANTHER" id="PTHR44846:SF1">
    <property type="entry name" value="MANNOSYL-D-GLYCERATE TRANSPORT_METABOLISM SYSTEM REPRESSOR MNGR-RELATED"/>
    <property type="match status" value="1"/>
</dbReference>
<dbReference type="InterPro" id="IPR011663">
    <property type="entry name" value="UTRA"/>
</dbReference>
<dbReference type="Pfam" id="PF00392">
    <property type="entry name" value="GntR"/>
    <property type="match status" value="1"/>
</dbReference>
<keyword evidence="6" id="KW-1185">Reference proteome</keyword>